<dbReference type="EMBL" id="CP051677">
    <property type="protein sequence ID" value="QJD79546.1"/>
    <property type="molecule type" value="Genomic_DNA"/>
</dbReference>
<reference evidence="2 3" key="1">
    <citation type="submission" date="2020-04" db="EMBL/GenBank/DDBJ databases">
        <title>Genome sequencing of novel species.</title>
        <authorList>
            <person name="Heo J."/>
            <person name="Kim S.-J."/>
            <person name="Kim J.-S."/>
            <person name="Hong S.-B."/>
            <person name="Kwon S.-W."/>
        </authorList>
    </citation>
    <scope>NUCLEOTIDE SEQUENCE [LARGE SCALE GENOMIC DNA]</scope>
    <source>
        <strain evidence="2 3">CJU-R4</strain>
    </source>
</reference>
<proteinExistence type="predicted"/>
<feature type="region of interest" description="Disordered" evidence="1">
    <location>
        <begin position="31"/>
        <end position="54"/>
    </location>
</feature>
<keyword evidence="3" id="KW-1185">Reference proteome</keyword>
<dbReference type="KEGG" id="srho:HH216_14840"/>
<dbReference type="Proteomes" id="UP000501128">
    <property type="component" value="Chromosome"/>
</dbReference>
<gene>
    <name evidence="2" type="ORF">HH216_14840</name>
</gene>
<evidence type="ECO:0000256" key="1">
    <source>
        <dbReference type="SAM" id="MobiDB-lite"/>
    </source>
</evidence>
<sequence>MSQVEYFTGSTADAVVVPRLGLSFAIEHEKPMGKRSGSPAILPSTGSTPGANPSAVQPSQAFVWSAGSDIMPWGVGNDFPQRIASLYSKDPIIPTTLGKIAAMVQGRGIIPVLEHVDDDGDPLYRPLPRNNAVATEIYTYLSSRYHKQYMREMASDATMYFNGFPEMLISKDRKKIVQPHPLNAEEVRWCQMDKAGNLPHIYLSADWPRATDETAKKITAIDPFRYDAVDWLREQKEYNVVYPIRFPTPGQRYYALPHHYSLVESGWLDVHLAVPQFKKYMLKNQMSIKYHIKVDEAYWPLAFGDDWNKAKTKPGERQKLIEGWLEKVTKMLTNVENTGQALITQVKAATNDPTKVADYVTITPIQDPSREGQHLADNLEAAANIFYALNVDPTLVGFAGGDKMGARSGGSDKLQAYLIALQMLSPFRDMLIEPIDFMADFNGWKLALPQLKFIYPDQNPSAKKGDQKKDEPKSLPAGGDKSKPDA</sequence>
<dbReference type="RefSeq" id="WP_169551510.1">
    <property type="nucleotide sequence ID" value="NZ_CP051677.1"/>
</dbReference>
<feature type="compositionally biased region" description="Polar residues" evidence="1">
    <location>
        <begin position="44"/>
        <end position="54"/>
    </location>
</feature>
<evidence type="ECO:0000313" key="2">
    <source>
        <dbReference type="EMBL" id="QJD79546.1"/>
    </source>
</evidence>
<organism evidence="2 3">
    <name type="scientific">Spirosoma rhododendri</name>
    <dbReference type="NCBI Taxonomy" id="2728024"/>
    <lineage>
        <taxon>Bacteria</taxon>
        <taxon>Pseudomonadati</taxon>
        <taxon>Bacteroidota</taxon>
        <taxon>Cytophagia</taxon>
        <taxon>Cytophagales</taxon>
        <taxon>Cytophagaceae</taxon>
        <taxon>Spirosoma</taxon>
    </lineage>
</organism>
<feature type="region of interest" description="Disordered" evidence="1">
    <location>
        <begin position="457"/>
        <end position="486"/>
    </location>
</feature>
<dbReference type="AlphaFoldDB" id="A0A7L5DMB1"/>
<accession>A0A7L5DMB1</accession>
<evidence type="ECO:0008006" key="4">
    <source>
        <dbReference type="Google" id="ProtNLM"/>
    </source>
</evidence>
<evidence type="ECO:0000313" key="3">
    <source>
        <dbReference type="Proteomes" id="UP000501128"/>
    </source>
</evidence>
<name>A0A7L5DMB1_9BACT</name>
<feature type="compositionally biased region" description="Basic and acidic residues" evidence="1">
    <location>
        <begin position="463"/>
        <end position="473"/>
    </location>
</feature>
<protein>
    <recommendedName>
        <fullName evidence="4">Phage portal protein</fullName>
    </recommendedName>
</protein>